<proteinExistence type="inferred from homology"/>
<accession>A0A6N3C8K5</accession>
<evidence type="ECO:0000313" key="15">
    <source>
        <dbReference type="EMBL" id="VYU10851.1"/>
    </source>
</evidence>
<dbReference type="EMBL" id="CACRUP010000021">
    <property type="protein sequence ID" value="VYU10851.1"/>
    <property type="molecule type" value="Genomic_DNA"/>
</dbReference>
<dbReference type="GO" id="GO:0006508">
    <property type="term" value="P:proteolysis"/>
    <property type="evidence" value="ECO:0007669"/>
    <property type="project" value="UniProtKB-KW"/>
</dbReference>
<evidence type="ECO:0000256" key="2">
    <source>
        <dbReference type="ARBA" id="ARBA00004651"/>
    </source>
</evidence>
<keyword evidence="9" id="KW-0862">Zinc</keyword>
<dbReference type="AlphaFoldDB" id="A0A6N3C8K5"/>
<protein>
    <submittedName>
        <fullName evidence="15">Peptidase family M50</fullName>
    </submittedName>
</protein>
<evidence type="ECO:0000256" key="4">
    <source>
        <dbReference type="ARBA" id="ARBA00022475"/>
    </source>
</evidence>
<evidence type="ECO:0000256" key="8">
    <source>
        <dbReference type="ARBA" id="ARBA00022801"/>
    </source>
</evidence>
<dbReference type="InterPro" id="IPR008915">
    <property type="entry name" value="Peptidase_M50"/>
</dbReference>
<feature type="transmembrane region" description="Helical" evidence="13">
    <location>
        <begin position="118"/>
        <end position="139"/>
    </location>
</feature>
<dbReference type="PANTHER" id="PTHR35864:SF1">
    <property type="entry name" value="ZINC METALLOPROTEASE YWHC-RELATED"/>
    <property type="match status" value="1"/>
</dbReference>
<keyword evidence="7" id="KW-0479">Metal-binding</keyword>
<keyword evidence="5" id="KW-0645">Protease</keyword>
<dbReference type="InterPro" id="IPR044537">
    <property type="entry name" value="Rip2-like"/>
</dbReference>
<evidence type="ECO:0000256" key="6">
    <source>
        <dbReference type="ARBA" id="ARBA00022692"/>
    </source>
</evidence>
<comment type="subcellular location">
    <subcellularLocation>
        <location evidence="2">Cell membrane</location>
        <topology evidence="2">Multi-pass membrane protein</topology>
    </subcellularLocation>
</comment>
<feature type="transmembrane region" description="Helical" evidence="13">
    <location>
        <begin position="7"/>
        <end position="30"/>
    </location>
</feature>
<dbReference type="InterPro" id="IPR052348">
    <property type="entry name" value="Metallopeptidase_M50B"/>
</dbReference>
<evidence type="ECO:0000256" key="3">
    <source>
        <dbReference type="ARBA" id="ARBA00007931"/>
    </source>
</evidence>
<feature type="transmembrane region" description="Helical" evidence="13">
    <location>
        <begin position="50"/>
        <end position="68"/>
    </location>
</feature>
<gene>
    <name evidence="15" type="ORF">PGLFYP46_00248</name>
</gene>
<comment type="similarity">
    <text evidence="3">Belongs to the peptidase M50B family.</text>
</comment>
<feature type="transmembrane region" description="Helical" evidence="13">
    <location>
        <begin position="168"/>
        <end position="187"/>
    </location>
</feature>
<dbReference type="CDD" id="cd06158">
    <property type="entry name" value="S2P-M50_like_1"/>
    <property type="match status" value="1"/>
</dbReference>
<keyword evidence="10 13" id="KW-1133">Transmembrane helix</keyword>
<feature type="domain" description="Peptidase M50" evidence="14">
    <location>
        <begin position="119"/>
        <end position="177"/>
    </location>
</feature>
<keyword evidence="11" id="KW-0482">Metalloprotease</keyword>
<dbReference type="RefSeq" id="WP_156702092.1">
    <property type="nucleotide sequence ID" value="NZ_CACRUP010000021.1"/>
</dbReference>
<evidence type="ECO:0000256" key="12">
    <source>
        <dbReference type="ARBA" id="ARBA00023136"/>
    </source>
</evidence>
<dbReference type="GO" id="GO:0008237">
    <property type="term" value="F:metallopeptidase activity"/>
    <property type="evidence" value="ECO:0007669"/>
    <property type="project" value="UniProtKB-KW"/>
</dbReference>
<evidence type="ECO:0000256" key="10">
    <source>
        <dbReference type="ARBA" id="ARBA00022989"/>
    </source>
</evidence>
<evidence type="ECO:0000259" key="14">
    <source>
        <dbReference type="Pfam" id="PF02163"/>
    </source>
</evidence>
<dbReference type="PANTHER" id="PTHR35864">
    <property type="entry name" value="ZINC METALLOPROTEASE MJ0611-RELATED"/>
    <property type="match status" value="1"/>
</dbReference>
<comment type="cofactor">
    <cofactor evidence="1">
        <name>Zn(2+)</name>
        <dbReference type="ChEBI" id="CHEBI:29105"/>
    </cofactor>
</comment>
<dbReference type="GO" id="GO:0005886">
    <property type="term" value="C:plasma membrane"/>
    <property type="evidence" value="ECO:0007669"/>
    <property type="project" value="UniProtKB-SubCell"/>
</dbReference>
<keyword evidence="4" id="KW-1003">Cell membrane</keyword>
<name>A0A6N3C8K5_9FIRM</name>
<reference evidence="15" key="1">
    <citation type="submission" date="2019-11" db="EMBL/GenBank/DDBJ databases">
        <authorList>
            <person name="Feng L."/>
        </authorList>
    </citation>
    <scope>NUCLEOTIDE SEQUENCE</scope>
    <source>
        <strain evidence="15">PgorbachiiLFYP46</strain>
    </source>
</reference>
<evidence type="ECO:0000256" key="13">
    <source>
        <dbReference type="SAM" id="Phobius"/>
    </source>
</evidence>
<sequence>MNNIDIASIAINIIALMIAIIPHEIAHGYVAYLCGDTTAKDDGRLSLNPLNHIDPVGLISMIIFRFGWAKAVPINPYRFKGNRKVASLLVSLAGVFTNFVLGFIAGIILVYLNFKSSFLVPLFTSIFWYNIMLGVFNLVPLPPLDGSKVLATLLPEDLEYKFYKYEKYFYFVLVIMIFSGLVDKFIAPIIENILSGIIYLGINLWNTILF</sequence>
<evidence type="ECO:0000256" key="7">
    <source>
        <dbReference type="ARBA" id="ARBA00022723"/>
    </source>
</evidence>
<dbReference type="GO" id="GO:0046872">
    <property type="term" value="F:metal ion binding"/>
    <property type="evidence" value="ECO:0007669"/>
    <property type="project" value="UniProtKB-KW"/>
</dbReference>
<keyword evidence="8" id="KW-0378">Hydrolase</keyword>
<evidence type="ECO:0000256" key="1">
    <source>
        <dbReference type="ARBA" id="ARBA00001947"/>
    </source>
</evidence>
<keyword evidence="6 13" id="KW-0812">Transmembrane</keyword>
<keyword evidence="12 13" id="KW-0472">Membrane</keyword>
<dbReference type="Pfam" id="PF02163">
    <property type="entry name" value="Peptidase_M50"/>
    <property type="match status" value="1"/>
</dbReference>
<evidence type="ECO:0000256" key="11">
    <source>
        <dbReference type="ARBA" id="ARBA00023049"/>
    </source>
</evidence>
<evidence type="ECO:0000256" key="5">
    <source>
        <dbReference type="ARBA" id="ARBA00022670"/>
    </source>
</evidence>
<evidence type="ECO:0000256" key="9">
    <source>
        <dbReference type="ARBA" id="ARBA00022833"/>
    </source>
</evidence>
<organism evidence="15">
    <name type="scientific">Peptoniphilus gorbachii</name>
    <dbReference type="NCBI Taxonomy" id="411567"/>
    <lineage>
        <taxon>Bacteria</taxon>
        <taxon>Bacillati</taxon>
        <taxon>Bacillota</taxon>
        <taxon>Tissierellia</taxon>
        <taxon>Tissierellales</taxon>
        <taxon>Peptoniphilaceae</taxon>
        <taxon>Peptoniphilus</taxon>
    </lineage>
</organism>
<feature type="transmembrane region" description="Helical" evidence="13">
    <location>
        <begin position="88"/>
        <end position="112"/>
    </location>
</feature>